<sequence>MRLSADHLSLLPSLLLHHTFRHCDDGLYTHSRSIGQGQRFGNPTLVHFSGAIALRANSKTDHLKLVNIASCMTTKSLVSQIALLFSKERLYL</sequence>
<dbReference type="EMBL" id="JAWDGP010004118">
    <property type="protein sequence ID" value="KAK3767706.1"/>
    <property type="molecule type" value="Genomic_DNA"/>
</dbReference>
<keyword evidence="2" id="KW-1185">Reference proteome</keyword>
<name>A0AAE0ZEZ9_9GAST</name>
<evidence type="ECO:0000313" key="2">
    <source>
        <dbReference type="Proteomes" id="UP001283361"/>
    </source>
</evidence>
<dbReference type="AlphaFoldDB" id="A0AAE0ZEZ9"/>
<proteinExistence type="predicted"/>
<protein>
    <submittedName>
        <fullName evidence="1">Uncharacterized protein</fullName>
    </submittedName>
</protein>
<dbReference type="Proteomes" id="UP001283361">
    <property type="component" value="Unassembled WGS sequence"/>
</dbReference>
<accession>A0AAE0ZEZ9</accession>
<organism evidence="1 2">
    <name type="scientific">Elysia crispata</name>
    <name type="common">lettuce slug</name>
    <dbReference type="NCBI Taxonomy" id="231223"/>
    <lineage>
        <taxon>Eukaryota</taxon>
        <taxon>Metazoa</taxon>
        <taxon>Spiralia</taxon>
        <taxon>Lophotrochozoa</taxon>
        <taxon>Mollusca</taxon>
        <taxon>Gastropoda</taxon>
        <taxon>Heterobranchia</taxon>
        <taxon>Euthyneura</taxon>
        <taxon>Panpulmonata</taxon>
        <taxon>Sacoglossa</taxon>
        <taxon>Placobranchoidea</taxon>
        <taxon>Plakobranchidae</taxon>
        <taxon>Elysia</taxon>
    </lineage>
</organism>
<gene>
    <name evidence="1" type="ORF">RRG08_022740</name>
</gene>
<comment type="caution">
    <text evidence="1">The sequence shown here is derived from an EMBL/GenBank/DDBJ whole genome shotgun (WGS) entry which is preliminary data.</text>
</comment>
<reference evidence="1" key="1">
    <citation type="journal article" date="2023" name="G3 (Bethesda)">
        <title>A reference genome for the long-term kleptoplast-retaining sea slug Elysia crispata morphotype clarki.</title>
        <authorList>
            <person name="Eastman K.E."/>
            <person name="Pendleton A.L."/>
            <person name="Shaikh M.A."/>
            <person name="Suttiyut T."/>
            <person name="Ogas R."/>
            <person name="Tomko P."/>
            <person name="Gavelis G."/>
            <person name="Widhalm J.R."/>
            <person name="Wisecaver J.H."/>
        </authorList>
    </citation>
    <scope>NUCLEOTIDE SEQUENCE</scope>
    <source>
        <strain evidence="1">ECLA1</strain>
    </source>
</reference>
<evidence type="ECO:0000313" key="1">
    <source>
        <dbReference type="EMBL" id="KAK3767706.1"/>
    </source>
</evidence>